<organism evidence="2 3">
    <name type="scientific">Pseudofrankia inefficax (strain DSM 45817 / CECT 9037 / DDB 130130 / EuI1c)</name>
    <name type="common">Frankia inefficax</name>
    <dbReference type="NCBI Taxonomy" id="298654"/>
    <lineage>
        <taxon>Bacteria</taxon>
        <taxon>Bacillati</taxon>
        <taxon>Actinomycetota</taxon>
        <taxon>Actinomycetes</taxon>
        <taxon>Frankiales</taxon>
        <taxon>Frankiaceae</taxon>
        <taxon>Pseudofrankia</taxon>
    </lineage>
</organism>
<dbReference type="PANTHER" id="PTHR38479">
    <property type="entry name" value="LMO0824 PROTEIN"/>
    <property type="match status" value="1"/>
</dbReference>
<sequence>MRRVAAQLLASPLPARPTAAQRVRTVVQVVGHVLAVQAQDLRGLRLAIRSRAAGLTVADVDRAFAERRLVVTWLNRGTLHLVRAEDYGWLHALTAPRQEVNVRRRLGEEGVSPAEAERGVALVERALADDGPLSRAQLRDRLAAAGIPVAGQALIHILGLASLRGLLVRGPIVGSEQAYVLVRDWLGPVAATSDALDAAPLAAVDESRTPLPAQDETGGTESDRDTALVRLAVRYLAAHGPAGERDLASWSGLPLTDARRGLALAAGSGLTEPIGTEPLGAGLVDLAGRPRGLGDLPWDEVSPDSLPTRLLGPFDPILHGWAARDWVTGPYRSIVTVNGIFRAIALVAGRAAGTWTMPAGQVSLALFEPLPAAVELALRAESSDVRRFLAGDPGLAAG</sequence>
<dbReference type="HOGENOM" id="CLU_047003_0_0_11"/>
<proteinExistence type="predicted"/>
<protein>
    <recommendedName>
        <fullName evidence="4">Winged helix DNA-binding domain-containing protein</fullName>
    </recommendedName>
</protein>
<evidence type="ECO:0000256" key="1">
    <source>
        <dbReference type="SAM" id="MobiDB-lite"/>
    </source>
</evidence>
<dbReference type="PANTHER" id="PTHR38479:SF2">
    <property type="entry name" value="WINGED HELIX DNA-BINDING DOMAIN-CONTAINING PROTEIN"/>
    <property type="match status" value="1"/>
</dbReference>
<dbReference type="OrthoDB" id="9148135at2"/>
<dbReference type="EMBL" id="CP002299">
    <property type="protein sequence ID" value="ADP78477.1"/>
    <property type="molecule type" value="Genomic_DNA"/>
</dbReference>
<reference evidence="2 3" key="1">
    <citation type="submission" date="2010-10" db="EMBL/GenBank/DDBJ databases">
        <title>Complete sequence of Frankia sp. EuI1c.</title>
        <authorList>
            <consortium name="US DOE Joint Genome Institute"/>
            <person name="Lucas S."/>
            <person name="Copeland A."/>
            <person name="Lapidus A."/>
            <person name="Cheng J.-F."/>
            <person name="Bruce D."/>
            <person name="Goodwin L."/>
            <person name="Pitluck S."/>
            <person name="Chertkov O."/>
            <person name="Detter J.C."/>
            <person name="Han C."/>
            <person name="Tapia R."/>
            <person name="Land M."/>
            <person name="Hauser L."/>
            <person name="Jeffries C."/>
            <person name="Kyrpides N."/>
            <person name="Ivanova N."/>
            <person name="Mikhailova N."/>
            <person name="Beauchemin N."/>
            <person name="Sen A."/>
            <person name="Sur S.A."/>
            <person name="Gtari M."/>
            <person name="Wall L."/>
            <person name="Tisa L."/>
            <person name="Woyke T."/>
        </authorList>
    </citation>
    <scope>NUCLEOTIDE SEQUENCE [LARGE SCALE GENOMIC DNA]</scope>
    <source>
        <strain evidence="3">DSM 45817 / CECT 9037 / EuI1c</strain>
    </source>
</reference>
<accession>E3J8N4</accession>
<evidence type="ECO:0000313" key="2">
    <source>
        <dbReference type="EMBL" id="ADP78477.1"/>
    </source>
</evidence>
<dbReference type="InParanoid" id="E3J8N4"/>
<dbReference type="InterPro" id="IPR009351">
    <property type="entry name" value="AlkZ-like"/>
</dbReference>
<dbReference type="Pfam" id="PF06224">
    <property type="entry name" value="AlkZ-like"/>
    <property type="match status" value="1"/>
</dbReference>
<dbReference type="Proteomes" id="UP000002484">
    <property type="component" value="Chromosome"/>
</dbReference>
<feature type="region of interest" description="Disordered" evidence="1">
    <location>
        <begin position="201"/>
        <end position="223"/>
    </location>
</feature>
<evidence type="ECO:0008006" key="4">
    <source>
        <dbReference type="Google" id="ProtNLM"/>
    </source>
</evidence>
<dbReference type="AlphaFoldDB" id="E3J8N4"/>
<keyword evidence="3" id="KW-1185">Reference proteome</keyword>
<dbReference type="RefSeq" id="WP_013421599.1">
    <property type="nucleotide sequence ID" value="NC_014666.1"/>
</dbReference>
<dbReference type="eggNOG" id="COG3214">
    <property type="taxonomic scope" value="Bacteria"/>
</dbReference>
<dbReference type="KEGG" id="fri:FraEuI1c_0391"/>
<gene>
    <name evidence="2" type="ordered locus">FraEuI1c_0391</name>
</gene>
<dbReference type="STRING" id="298654.FraEuI1c_0391"/>
<evidence type="ECO:0000313" key="3">
    <source>
        <dbReference type="Proteomes" id="UP000002484"/>
    </source>
</evidence>
<name>E3J8N4_PSEI1</name>